<reference evidence="4" key="3">
    <citation type="submission" date="2018-08" db="UniProtKB">
        <authorList>
            <consortium name="EnsemblPlants"/>
        </authorList>
    </citation>
    <scope>IDENTIFICATION</scope>
    <source>
        <strain evidence="4">cv. Bd21</strain>
    </source>
</reference>
<evidence type="ECO:0000259" key="2">
    <source>
        <dbReference type="Pfam" id="PF00582"/>
    </source>
</evidence>
<dbReference type="PANTHER" id="PTHR47382:SF3">
    <property type="entry name" value="ADENINE NUCLEOTIDE ALPHA HYDROLASES-LIKE SUPERFAMILY PROTEIN"/>
    <property type="match status" value="1"/>
</dbReference>
<reference evidence="3" key="2">
    <citation type="submission" date="2017-06" db="EMBL/GenBank/DDBJ databases">
        <title>WGS assembly of Brachypodium distachyon.</title>
        <authorList>
            <consortium name="The International Brachypodium Initiative"/>
            <person name="Lucas S."/>
            <person name="Harmon-Smith M."/>
            <person name="Lail K."/>
            <person name="Tice H."/>
            <person name="Grimwood J."/>
            <person name="Bruce D."/>
            <person name="Barry K."/>
            <person name="Shu S."/>
            <person name="Lindquist E."/>
            <person name="Wang M."/>
            <person name="Pitluck S."/>
            <person name="Vogel J.P."/>
            <person name="Garvin D.F."/>
            <person name="Mockler T.C."/>
            <person name="Schmutz J."/>
            <person name="Rokhsar D."/>
            <person name="Bevan M.W."/>
        </authorList>
    </citation>
    <scope>NUCLEOTIDE SEQUENCE</scope>
    <source>
        <strain evidence="3">Bd21</strain>
    </source>
</reference>
<dbReference type="Gene3D" id="3.40.50.620">
    <property type="entry name" value="HUPs"/>
    <property type="match status" value="1"/>
</dbReference>
<gene>
    <name evidence="4" type="primary">LOC100826714</name>
    <name evidence="3" type="ORF">BRADI_1g43365v3</name>
</gene>
<dbReference type="EnsemblPlants" id="KQK18566">
    <property type="protein sequence ID" value="KQK18566"/>
    <property type="gene ID" value="BRADI_1g43365v3"/>
</dbReference>
<dbReference type="STRING" id="15368.A0A0Q3NM49"/>
<organism evidence="3">
    <name type="scientific">Brachypodium distachyon</name>
    <name type="common">Purple false brome</name>
    <name type="synonym">Trachynia distachya</name>
    <dbReference type="NCBI Taxonomy" id="15368"/>
    <lineage>
        <taxon>Eukaryota</taxon>
        <taxon>Viridiplantae</taxon>
        <taxon>Streptophyta</taxon>
        <taxon>Embryophyta</taxon>
        <taxon>Tracheophyta</taxon>
        <taxon>Spermatophyta</taxon>
        <taxon>Magnoliopsida</taxon>
        <taxon>Liliopsida</taxon>
        <taxon>Poales</taxon>
        <taxon>Poaceae</taxon>
        <taxon>BOP clade</taxon>
        <taxon>Pooideae</taxon>
        <taxon>Stipodae</taxon>
        <taxon>Brachypodieae</taxon>
        <taxon>Brachypodium</taxon>
    </lineage>
</organism>
<dbReference type="InterPro" id="IPR006016">
    <property type="entry name" value="UspA"/>
</dbReference>
<dbReference type="Proteomes" id="UP000008810">
    <property type="component" value="Chromosome 1"/>
</dbReference>
<dbReference type="AlphaFoldDB" id="A0A0Q3NM49"/>
<dbReference type="SUPFAM" id="SSF52402">
    <property type="entry name" value="Adenine nucleotide alpha hydrolases-like"/>
    <property type="match status" value="1"/>
</dbReference>
<protein>
    <recommendedName>
        <fullName evidence="2">UspA domain-containing protein</fullName>
    </recommendedName>
</protein>
<dbReference type="KEGG" id="bdi:100826714"/>
<keyword evidence="5" id="KW-1185">Reference proteome</keyword>
<dbReference type="OrthoDB" id="1654852at2759"/>
<dbReference type="Pfam" id="PF00582">
    <property type="entry name" value="Usp"/>
    <property type="match status" value="1"/>
</dbReference>
<feature type="region of interest" description="Disordered" evidence="1">
    <location>
        <begin position="1"/>
        <end position="58"/>
    </location>
</feature>
<name>A0A0Q3NM49_BRADI</name>
<dbReference type="Gramene" id="KQK18566">
    <property type="protein sequence ID" value="KQK18566"/>
    <property type="gene ID" value="BRADI_1g43365v3"/>
</dbReference>
<dbReference type="EMBL" id="CM000880">
    <property type="protein sequence ID" value="KQK18566.1"/>
    <property type="molecule type" value="Genomic_DNA"/>
</dbReference>
<accession>A0A0Q3NM49</accession>
<evidence type="ECO:0000256" key="1">
    <source>
        <dbReference type="SAM" id="MobiDB-lite"/>
    </source>
</evidence>
<dbReference type="CDD" id="cd01989">
    <property type="entry name" value="USP_STK_Ubox_N"/>
    <property type="match status" value="1"/>
</dbReference>
<reference evidence="3 4" key="1">
    <citation type="journal article" date="2010" name="Nature">
        <title>Genome sequencing and analysis of the model grass Brachypodium distachyon.</title>
        <authorList>
            <consortium name="International Brachypodium Initiative"/>
        </authorList>
    </citation>
    <scope>NUCLEOTIDE SEQUENCE [LARGE SCALE GENOMIC DNA]</scope>
    <source>
        <strain evidence="3 4">Bd21</strain>
    </source>
</reference>
<feature type="region of interest" description="Disordered" evidence="1">
    <location>
        <begin position="217"/>
        <end position="266"/>
    </location>
</feature>
<feature type="compositionally biased region" description="Basic and acidic residues" evidence="1">
    <location>
        <begin position="1"/>
        <end position="10"/>
    </location>
</feature>
<dbReference type="PANTHER" id="PTHR47382">
    <property type="entry name" value="U-BOX DOMAIN-CONTAINING PROTEIN 52-LIKE"/>
    <property type="match status" value="1"/>
</dbReference>
<evidence type="ECO:0000313" key="3">
    <source>
        <dbReference type="EMBL" id="KQK18566.1"/>
    </source>
</evidence>
<dbReference type="GeneID" id="100826714"/>
<dbReference type="InterPro" id="IPR014729">
    <property type="entry name" value="Rossmann-like_a/b/a_fold"/>
</dbReference>
<evidence type="ECO:0000313" key="5">
    <source>
        <dbReference type="Proteomes" id="UP000008810"/>
    </source>
</evidence>
<sequence length="278" mass="30618">MAAEAVREDQQLGAVNRHAADEDATGNKNKDYSTWEIEEVEPDQRAGSPPPNPQGAPAAEDVYVAVGKGGSSMAALSWALRHLARPRSFVYLVHVFPVVASIPTPLGMMPKRQATPEQVETYMNQERSKRREMLQKFLDQCRNFQVNVDVYLIESDQVADAIVELIPVMAVKQLVLGVSKSNLRKLKKGNTIAGQVQKNTPLYCEVRIVCDGKEVTAVTTDPTPPFSPSPVNKSSRSRTPTPPSSTPNHDNIAAVDEKNDSKAKERKKIPKFLRCLSS</sequence>
<feature type="domain" description="UspA" evidence="2">
    <location>
        <begin position="62"/>
        <end position="191"/>
    </location>
</feature>
<evidence type="ECO:0000313" key="4">
    <source>
        <dbReference type="EnsemblPlants" id="KQK18566"/>
    </source>
</evidence>
<proteinExistence type="predicted"/>
<dbReference type="RefSeq" id="XP_003560801.1">
    <property type="nucleotide sequence ID" value="XM_003560753.4"/>
</dbReference>
<dbReference type="ExpressionAtlas" id="A0A0Q3NM49">
    <property type="expression patterns" value="baseline"/>
</dbReference>